<comment type="caution">
    <text evidence="1">The sequence shown here is derived from an EMBL/GenBank/DDBJ whole genome shotgun (WGS) entry which is preliminary data.</text>
</comment>
<protein>
    <submittedName>
        <fullName evidence="1">Uncharacterized protein</fullName>
    </submittedName>
</protein>
<proteinExistence type="predicted"/>
<dbReference type="AlphaFoldDB" id="A0AA91DAX7"/>
<name>A0AA91DAX7_9GAMM</name>
<sequence length="59" mass="6797">MIERSLQRSTEKPEWRTPFATVTSFKKQFGNKLDESRQYAGTGKGGTILRLAKACWPRH</sequence>
<organism evidence="1 2">
    <name type="scientific">Methylomonas koyamae</name>
    <dbReference type="NCBI Taxonomy" id="702114"/>
    <lineage>
        <taxon>Bacteria</taxon>
        <taxon>Pseudomonadati</taxon>
        <taxon>Pseudomonadota</taxon>
        <taxon>Gammaproteobacteria</taxon>
        <taxon>Methylococcales</taxon>
        <taxon>Methylococcaceae</taxon>
        <taxon>Methylomonas</taxon>
    </lineage>
</organism>
<reference evidence="1 2" key="1">
    <citation type="submission" date="2016-03" db="EMBL/GenBank/DDBJ databases">
        <authorList>
            <person name="Heylen K."/>
            <person name="De Vos P."/>
            <person name="Vekeman B."/>
        </authorList>
    </citation>
    <scope>NUCLEOTIDE SEQUENCE [LARGE SCALE GENOMIC DNA]</scope>
    <source>
        <strain evidence="1 2">R-49807</strain>
    </source>
</reference>
<accession>A0AA91DAX7</accession>
<evidence type="ECO:0000313" key="1">
    <source>
        <dbReference type="EMBL" id="OAI24120.1"/>
    </source>
</evidence>
<keyword evidence="2" id="KW-1185">Reference proteome</keyword>
<evidence type="ECO:0000313" key="2">
    <source>
        <dbReference type="Proteomes" id="UP000077734"/>
    </source>
</evidence>
<dbReference type="Proteomes" id="UP000077734">
    <property type="component" value="Unassembled WGS sequence"/>
</dbReference>
<dbReference type="EMBL" id="LUUL01000094">
    <property type="protein sequence ID" value="OAI24120.1"/>
    <property type="molecule type" value="Genomic_DNA"/>
</dbReference>
<gene>
    <name evidence="1" type="ORF">A1356_16615</name>
</gene>